<feature type="domain" description="Nudix hydrolase" evidence="1">
    <location>
        <begin position="9"/>
        <end position="131"/>
    </location>
</feature>
<dbReference type="Gene3D" id="3.90.79.10">
    <property type="entry name" value="Nucleoside Triphosphate Pyrophosphohydrolase"/>
    <property type="match status" value="1"/>
</dbReference>
<evidence type="ECO:0000259" key="2">
    <source>
        <dbReference type="Pfam" id="PF21906"/>
    </source>
</evidence>
<dbReference type="SUPFAM" id="SSF55811">
    <property type="entry name" value="Nudix"/>
    <property type="match status" value="1"/>
</dbReference>
<dbReference type="Gene3D" id="1.10.10.10">
    <property type="entry name" value="Winged helix-like DNA-binding domain superfamily/Winged helix DNA-binding domain"/>
    <property type="match status" value="1"/>
</dbReference>
<protein>
    <submittedName>
        <fullName evidence="3">Uncharacterized protein</fullName>
    </submittedName>
</protein>
<dbReference type="CDD" id="cd18873">
    <property type="entry name" value="NUDIX_NadM_like"/>
    <property type="match status" value="1"/>
</dbReference>
<dbReference type="InterPro" id="IPR036388">
    <property type="entry name" value="WH-like_DNA-bd_sf"/>
</dbReference>
<feature type="domain" description="NrtR DNA-binding winged helix" evidence="2">
    <location>
        <begin position="153"/>
        <end position="210"/>
    </location>
</feature>
<dbReference type="Pfam" id="PF00293">
    <property type="entry name" value="NUDIX"/>
    <property type="match status" value="1"/>
</dbReference>
<sequence length="221" mass="25258">MRFAVLAADIACFTVRDDGKLCVRLVRVDRPPHFPGIPGLPGGLLDPKETAEEAAGRHLFTKANIRLARTYMEQLYTMSRVDRDPRGRVVSVAYLALVPWERLSAQEQAGDKQAWWEEIGKATRLAYDHDEILSIAVRRLRARARYTTILSRIMPLEFSLTELEEAFEKVLGMSIDKRNFRRKILSLEVLVKSDSVRSGGQHRPAQLWKFKNKGVEEIEVL</sequence>
<evidence type="ECO:0000313" key="4">
    <source>
        <dbReference type="Proteomes" id="UP000176639"/>
    </source>
</evidence>
<evidence type="ECO:0000259" key="1">
    <source>
        <dbReference type="Pfam" id="PF00293"/>
    </source>
</evidence>
<proteinExistence type="predicted"/>
<dbReference type="InterPro" id="IPR015797">
    <property type="entry name" value="NUDIX_hydrolase-like_dom_sf"/>
</dbReference>
<comment type="caution">
    <text evidence="3">The sequence shown here is derived from an EMBL/GenBank/DDBJ whole genome shotgun (WGS) entry which is preliminary data.</text>
</comment>
<organism evidence="3 4">
    <name type="scientific">Candidatus Azambacteria bacterium RBG_16_47_10</name>
    <dbReference type="NCBI Taxonomy" id="1797292"/>
    <lineage>
        <taxon>Bacteria</taxon>
        <taxon>Candidatus Azamiibacteriota</taxon>
    </lineage>
</organism>
<dbReference type="Pfam" id="PF21906">
    <property type="entry name" value="WHD_NrtR"/>
    <property type="match status" value="1"/>
</dbReference>
<dbReference type="InterPro" id="IPR036390">
    <property type="entry name" value="WH_DNA-bd_sf"/>
</dbReference>
<evidence type="ECO:0000313" key="3">
    <source>
        <dbReference type="EMBL" id="OGD24186.1"/>
    </source>
</evidence>
<accession>A0A1F5B0N7</accession>
<gene>
    <name evidence="3" type="ORF">A2Z10_00735</name>
</gene>
<dbReference type="AlphaFoldDB" id="A0A1F5B0N7"/>
<dbReference type="PANTHER" id="PTHR43736:SF4">
    <property type="entry name" value="SLR1690 PROTEIN"/>
    <property type="match status" value="1"/>
</dbReference>
<name>A0A1F5B0N7_9BACT</name>
<dbReference type="Proteomes" id="UP000176639">
    <property type="component" value="Unassembled WGS sequence"/>
</dbReference>
<dbReference type="PANTHER" id="PTHR43736">
    <property type="entry name" value="ADP-RIBOSE PYROPHOSPHATASE"/>
    <property type="match status" value="1"/>
</dbReference>
<dbReference type="InterPro" id="IPR054105">
    <property type="entry name" value="WHD_NrtR"/>
</dbReference>
<dbReference type="EMBL" id="MEYI01000011">
    <property type="protein sequence ID" value="OGD24186.1"/>
    <property type="molecule type" value="Genomic_DNA"/>
</dbReference>
<dbReference type="InterPro" id="IPR000086">
    <property type="entry name" value="NUDIX_hydrolase_dom"/>
</dbReference>
<dbReference type="SUPFAM" id="SSF46785">
    <property type="entry name" value="Winged helix' DNA-binding domain"/>
    <property type="match status" value="1"/>
</dbReference>
<reference evidence="3 4" key="1">
    <citation type="journal article" date="2016" name="Nat. Commun.">
        <title>Thousands of microbial genomes shed light on interconnected biogeochemical processes in an aquifer system.</title>
        <authorList>
            <person name="Anantharaman K."/>
            <person name="Brown C.T."/>
            <person name="Hug L.A."/>
            <person name="Sharon I."/>
            <person name="Castelle C.J."/>
            <person name="Probst A.J."/>
            <person name="Thomas B.C."/>
            <person name="Singh A."/>
            <person name="Wilkins M.J."/>
            <person name="Karaoz U."/>
            <person name="Brodie E.L."/>
            <person name="Williams K.H."/>
            <person name="Hubbard S.S."/>
            <person name="Banfield J.F."/>
        </authorList>
    </citation>
    <scope>NUCLEOTIDE SEQUENCE [LARGE SCALE GENOMIC DNA]</scope>
</reference>